<sequence length="415" mass="46616">MAPSDSWTSYQNMSCDSEQARKIQQLLLTANFPFLCTTAVQLRSTLAEAPQAIGQTLTCSIDSTKFASGMNNVVVELRFSDSEYWIARIRLPTNPIHDAAVEASIRSEITTINLVSSRTSIPIPKVYGSDVSTTNPFGFRYILMEALPGHVPDSSFAKTVPQSKWDKVAEQFADYYFQLSNLRFDHIGSLSSGLDTADELSIAPYNGSGPFSTSLEYFHNTRKKQTRAIKSAHGNDEQWSTAAWILEQALPAMVVEEYVRGPFPLCHMDLHYGNILVDDDYNITGIIDWSDAQTVPLERFIITPEFAMFPGLSDEKSAPSIAFREKFAAVLRTKELAARMIPDGPPPIADMLGTPLWEIVYRCTYSYHWRALTDSRLVLRQMYGEDAKFEDFMTFYKNGPVNFKGAKPISGRLRM</sequence>
<evidence type="ECO:0000313" key="2">
    <source>
        <dbReference type="EMBL" id="RDL39360.1"/>
    </source>
</evidence>
<comment type="caution">
    <text evidence="2">The sequence shown here is derived from an EMBL/GenBank/DDBJ whole genome shotgun (WGS) entry which is preliminary data.</text>
</comment>
<dbReference type="Proteomes" id="UP000254866">
    <property type="component" value="Unassembled WGS sequence"/>
</dbReference>
<dbReference type="Gene3D" id="3.90.1200.10">
    <property type="match status" value="1"/>
</dbReference>
<organism evidence="2 3">
    <name type="scientific">Venustampulla echinocandica</name>
    <dbReference type="NCBI Taxonomy" id="2656787"/>
    <lineage>
        <taxon>Eukaryota</taxon>
        <taxon>Fungi</taxon>
        <taxon>Dikarya</taxon>
        <taxon>Ascomycota</taxon>
        <taxon>Pezizomycotina</taxon>
        <taxon>Leotiomycetes</taxon>
        <taxon>Helotiales</taxon>
        <taxon>Pleuroascaceae</taxon>
        <taxon>Venustampulla</taxon>
    </lineage>
</organism>
<protein>
    <recommendedName>
        <fullName evidence="1">Aminoglycoside phosphotransferase domain-containing protein</fullName>
    </recommendedName>
</protein>
<dbReference type="GeneID" id="43596549"/>
<evidence type="ECO:0000259" key="1">
    <source>
        <dbReference type="Pfam" id="PF01636"/>
    </source>
</evidence>
<dbReference type="EMBL" id="NPIC01000002">
    <property type="protein sequence ID" value="RDL39360.1"/>
    <property type="molecule type" value="Genomic_DNA"/>
</dbReference>
<dbReference type="RefSeq" id="XP_031872016.1">
    <property type="nucleotide sequence ID" value="XM_032012323.1"/>
</dbReference>
<dbReference type="InterPro" id="IPR002575">
    <property type="entry name" value="Aminoglycoside_PTrfase"/>
</dbReference>
<dbReference type="InterPro" id="IPR011009">
    <property type="entry name" value="Kinase-like_dom_sf"/>
</dbReference>
<dbReference type="PANTHER" id="PTHR21310:SF15">
    <property type="entry name" value="AMINOGLYCOSIDE PHOSPHOTRANSFERASE DOMAIN-CONTAINING PROTEIN"/>
    <property type="match status" value="1"/>
</dbReference>
<proteinExistence type="predicted"/>
<accession>A0A370TV32</accession>
<gene>
    <name evidence="2" type="ORF">BP5553_03700</name>
</gene>
<dbReference type="Pfam" id="PF01636">
    <property type="entry name" value="APH"/>
    <property type="match status" value="1"/>
</dbReference>
<reference evidence="2 3" key="1">
    <citation type="journal article" date="2018" name="IMA Fungus">
        <title>IMA Genome-F 9: Draft genome sequence of Annulohypoxylon stygium, Aspergillus mulundensis, Berkeleyomyces basicola (syn. Thielaviopsis basicola), Ceratocystis smalleyi, two Cercospora beticola strains, Coleophoma cylindrospora, Fusarium fracticaudum, Phialophora cf. hyalina, and Morchella septimelata.</title>
        <authorList>
            <person name="Wingfield B.D."/>
            <person name="Bills G.F."/>
            <person name="Dong Y."/>
            <person name="Huang W."/>
            <person name="Nel W.J."/>
            <person name="Swalarsk-Parry B.S."/>
            <person name="Vaghefi N."/>
            <person name="Wilken P.M."/>
            <person name="An Z."/>
            <person name="de Beer Z.W."/>
            <person name="De Vos L."/>
            <person name="Chen L."/>
            <person name="Duong T.A."/>
            <person name="Gao Y."/>
            <person name="Hammerbacher A."/>
            <person name="Kikkert J.R."/>
            <person name="Li Y."/>
            <person name="Li H."/>
            <person name="Li K."/>
            <person name="Li Q."/>
            <person name="Liu X."/>
            <person name="Ma X."/>
            <person name="Naidoo K."/>
            <person name="Pethybridge S.J."/>
            <person name="Sun J."/>
            <person name="Steenkamp E.T."/>
            <person name="van der Nest M.A."/>
            <person name="van Wyk S."/>
            <person name="Wingfield M.J."/>
            <person name="Xiong C."/>
            <person name="Yue Q."/>
            <person name="Zhang X."/>
        </authorList>
    </citation>
    <scope>NUCLEOTIDE SEQUENCE [LARGE SCALE GENOMIC DNA]</scope>
    <source>
        <strain evidence="2 3">BP 5553</strain>
    </source>
</reference>
<dbReference type="PANTHER" id="PTHR21310">
    <property type="entry name" value="AMINOGLYCOSIDE PHOSPHOTRANSFERASE-RELATED-RELATED"/>
    <property type="match status" value="1"/>
</dbReference>
<dbReference type="OrthoDB" id="2831558at2759"/>
<dbReference type="AlphaFoldDB" id="A0A370TV32"/>
<dbReference type="InterPro" id="IPR051678">
    <property type="entry name" value="AGP_Transferase"/>
</dbReference>
<keyword evidence="3" id="KW-1185">Reference proteome</keyword>
<dbReference type="SUPFAM" id="SSF56112">
    <property type="entry name" value="Protein kinase-like (PK-like)"/>
    <property type="match status" value="1"/>
</dbReference>
<evidence type="ECO:0000313" key="3">
    <source>
        <dbReference type="Proteomes" id="UP000254866"/>
    </source>
</evidence>
<feature type="domain" description="Aminoglycoside phosphotransferase" evidence="1">
    <location>
        <begin position="64"/>
        <end position="293"/>
    </location>
</feature>
<name>A0A370TV32_9HELO</name>
<dbReference type="STRING" id="2656787.A0A370TV32"/>